<feature type="coiled-coil region" evidence="1">
    <location>
        <begin position="91"/>
        <end position="125"/>
    </location>
</feature>
<keyword evidence="4" id="KW-1185">Reference proteome</keyword>
<dbReference type="PANTHER" id="PTHR37215">
    <property type="entry name" value="ACYL-COA-BINDING DOMAIN PROTEIN"/>
    <property type="match status" value="1"/>
</dbReference>
<dbReference type="Proteomes" id="UP001054252">
    <property type="component" value="Unassembled WGS sequence"/>
</dbReference>
<dbReference type="EMBL" id="BPVZ01000036">
    <property type="protein sequence ID" value="GKV12206.1"/>
    <property type="molecule type" value="Genomic_DNA"/>
</dbReference>
<feature type="transmembrane region" description="Helical" evidence="2">
    <location>
        <begin position="9"/>
        <end position="28"/>
    </location>
</feature>
<accession>A0AAV5JML3</accession>
<keyword evidence="2" id="KW-1133">Transmembrane helix</keyword>
<proteinExistence type="predicted"/>
<dbReference type="PANTHER" id="PTHR37215:SF1">
    <property type="entry name" value="ACYL-COA-BINDING DOMAIN PROTEIN"/>
    <property type="match status" value="1"/>
</dbReference>
<name>A0AAV5JML3_9ROSI</name>
<evidence type="ECO:0000313" key="4">
    <source>
        <dbReference type="Proteomes" id="UP001054252"/>
    </source>
</evidence>
<evidence type="ECO:0000256" key="2">
    <source>
        <dbReference type="SAM" id="Phobius"/>
    </source>
</evidence>
<keyword evidence="1" id="KW-0175">Coiled coil</keyword>
<dbReference type="AlphaFoldDB" id="A0AAV5JML3"/>
<evidence type="ECO:0000256" key="1">
    <source>
        <dbReference type="SAM" id="Coils"/>
    </source>
</evidence>
<comment type="caution">
    <text evidence="3">The sequence shown here is derived from an EMBL/GenBank/DDBJ whole genome shotgun (WGS) entry which is preliminary data.</text>
</comment>
<gene>
    <name evidence="3" type="ORF">SLEP1_g23385</name>
</gene>
<keyword evidence="2" id="KW-0812">Transmembrane</keyword>
<sequence length="127" mass="14759">MRGRERRRILVGLAVAMVFGFAVYLRLWTIDYTISSNEAELIRREFEIANREAIDESAEWRLRYDMEAETAKKCANELEEVKGSIGKVEASTDFSRKLEVLEKENEALQKQVETLKQELESVKLKCL</sequence>
<reference evidence="3 4" key="1">
    <citation type="journal article" date="2021" name="Commun. Biol.">
        <title>The genome of Shorea leprosula (Dipterocarpaceae) highlights the ecological relevance of drought in aseasonal tropical rainforests.</title>
        <authorList>
            <person name="Ng K.K.S."/>
            <person name="Kobayashi M.J."/>
            <person name="Fawcett J.A."/>
            <person name="Hatakeyama M."/>
            <person name="Paape T."/>
            <person name="Ng C.H."/>
            <person name="Ang C.C."/>
            <person name="Tnah L.H."/>
            <person name="Lee C.T."/>
            <person name="Nishiyama T."/>
            <person name="Sese J."/>
            <person name="O'Brien M.J."/>
            <person name="Copetti D."/>
            <person name="Mohd Noor M.I."/>
            <person name="Ong R.C."/>
            <person name="Putra M."/>
            <person name="Sireger I.Z."/>
            <person name="Indrioko S."/>
            <person name="Kosugi Y."/>
            <person name="Izuno A."/>
            <person name="Isagi Y."/>
            <person name="Lee S.L."/>
            <person name="Shimizu K.K."/>
        </authorList>
    </citation>
    <scope>NUCLEOTIDE SEQUENCE [LARGE SCALE GENOMIC DNA]</scope>
    <source>
        <strain evidence="3">214</strain>
    </source>
</reference>
<organism evidence="3 4">
    <name type="scientific">Rubroshorea leprosula</name>
    <dbReference type="NCBI Taxonomy" id="152421"/>
    <lineage>
        <taxon>Eukaryota</taxon>
        <taxon>Viridiplantae</taxon>
        <taxon>Streptophyta</taxon>
        <taxon>Embryophyta</taxon>
        <taxon>Tracheophyta</taxon>
        <taxon>Spermatophyta</taxon>
        <taxon>Magnoliopsida</taxon>
        <taxon>eudicotyledons</taxon>
        <taxon>Gunneridae</taxon>
        <taxon>Pentapetalae</taxon>
        <taxon>rosids</taxon>
        <taxon>malvids</taxon>
        <taxon>Malvales</taxon>
        <taxon>Dipterocarpaceae</taxon>
        <taxon>Rubroshorea</taxon>
    </lineage>
</organism>
<protein>
    <submittedName>
        <fullName evidence="3">Uncharacterized protein</fullName>
    </submittedName>
</protein>
<evidence type="ECO:0000313" key="3">
    <source>
        <dbReference type="EMBL" id="GKV12206.1"/>
    </source>
</evidence>
<keyword evidence="2" id="KW-0472">Membrane</keyword>